<protein>
    <submittedName>
        <fullName evidence="2">Uncharacterized protein</fullName>
    </submittedName>
</protein>
<keyword evidence="3" id="KW-1185">Reference proteome</keyword>
<dbReference type="GeneID" id="28985398"/>
<dbReference type="EMBL" id="KQ087204">
    <property type="protein sequence ID" value="KLT42501.1"/>
    <property type="molecule type" value="Genomic_DNA"/>
</dbReference>
<evidence type="ECO:0000256" key="1">
    <source>
        <dbReference type="SAM" id="MobiDB-lite"/>
    </source>
</evidence>
<dbReference type="AlphaFoldDB" id="A0A0J0XN15"/>
<name>A0A0J0XN15_9TREE</name>
<evidence type="ECO:0000313" key="3">
    <source>
        <dbReference type="Proteomes" id="UP000053611"/>
    </source>
</evidence>
<feature type="region of interest" description="Disordered" evidence="1">
    <location>
        <begin position="77"/>
        <end position="102"/>
    </location>
</feature>
<reference evidence="2 3" key="1">
    <citation type="submission" date="2015-03" db="EMBL/GenBank/DDBJ databases">
        <title>Genomics and transcriptomics of the oil-accumulating basidiomycete yeast T. oleaginosus allow insights into substrate utilization and the diverse evolutionary trajectories of mating systems in fungi.</title>
        <authorList>
            <consortium name="DOE Joint Genome Institute"/>
            <person name="Kourist R."/>
            <person name="Kracht O."/>
            <person name="Bracharz F."/>
            <person name="Lipzen A."/>
            <person name="Nolan M."/>
            <person name="Ohm R."/>
            <person name="Grigoriev I."/>
            <person name="Sun S."/>
            <person name="Heitman J."/>
            <person name="Bruck T."/>
            <person name="Nowrousian M."/>
        </authorList>
    </citation>
    <scope>NUCLEOTIDE SEQUENCE [LARGE SCALE GENOMIC DNA]</scope>
    <source>
        <strain evidence="2 3">IBC0246</strain>
    </source>
</reference>
<proteinExistence type="predicted"/>
<feature type="region of interest" description="Disordered" evidence="1">
    <location>
        <begin position="244"/>
        <end position="269"/>
    </location>
</feature>
<organism evidence="2 3">
    <name type="scientific">Cutaneotrichosporon oleaginosum</name>
    <dbReference type="NCBI Taxonomy" id="879819"/>
    <lineage>
        <taxon>Eukaryota</taxon>
        <taxon>Fungi</taxon>
        <taxon>Dikarya</taxon>
        <taxon>Basidiomycota</taxon>
        <taxon>Agaricomycotina</taxon>
        <taxon>Tremellomycetes</taxon>
        <taxon>Trichosporonales</taxon>
        <taxon>Trichosporonaceae</taxon>
        <taxon>Cutaneotrichosporon</taxon>
    </lineage>
</organism>
<accession>A0A0J0XN15</accession>
<feature type="region of interest" description="Disordered" evidence="1">
    <location>
        <begin position="1"/>
        <end position="23"/>
    </location>
</feature>
<dbReference type="RefSeq" id="XP_018278992.1">
    <property type="nucleotide sequence ID" value="XM_018424795.1"/>
</dbReference>
<gene>
    <name evidence="2" type="ORF">CC85DRAFT_292023</name>
</gene>
<feature type="compositionally biased region" description="Basic and acidic residues" evidence="1">
    <location>
        <begin position="81"/>
        <end position="97"/>
    </location>
</feature>
<evidence type="ECO:0000313" key="2">
    <source>
        <dbReference type="EMBL" id="KLT42501.1"/>
    </source>
</evidence>
<dbReference type="Proteomes" id="UP000053611">
    <property type="component" value="Unassembled WGS sequence"/>
</dbReference>
<sequence>MLRATSRGLHTTAARAVRRPQKPFETYIPRDLTGRTQIGVHKRQAAQQDQLYKLAHEGRASKAEKYAETYGLRVGATHKSAKAEDAERAQADERPVRPPDAAEEDMATLRRKAYQTSDVQLVLEKWRRGVDVRGGAYAVRAKEREEEGERARRLAERKAARREKKETWRAAKRQSTYSSLALYRAQHAEGVRLARLGFPAFRAKQMAKSRWVEEDGRAVILAADLRYLGGAEDSAMRERVWAAEKRAGRTAGPDPTPAQLGQDGSRRSG</sequence>